<keyword evidence="3" id="KW-1185">Reference proteome</keyword>
<protein>
    <submittedName>
        <fullName evidence="2">Aldolase</fullName>
    </submittedName>
</protein>
<dbReference type="Gene3D" id="3.40.50.300">
    <property type="entry name" value="P-loop containing nucleotide triphosphate hydrolases"/>
    <property type="match status" value="1"/>
</dbReference>
<comment type="caution">
    <text evidence="2">The sequence shown here is derived from an EMBL/GenBank/DDBJ whole genome shotgun (WGS) entry which is preliminary data.</text>
</comment>
<dbReference type="InterPro" id="IPR011104">
    <property type="entry name" value="Hpr_kin/Pase_C"/>
</dbReference>
<feature type="domain" description="HPr kinase/phosphorylase C-terminal" evidence="1">
    <location>
        <begin position="3"/>
        <end position="71"/>
    </location>
</feature>
<dbReference type="RefSeq" id="WP_209353133.1">
    <property type="nucleotide sequence ID" value="NZ_JAGIYZ010000018.1"/>
</dbReference>
<evidence type="ECO:0000259" key="1">
    <source>
        <dbReference type="Pfam" id="PF07475"/>
    </source>
</evidence>
<dbReference type="Proteomes" id="UP000680815">
    <property type="component" value="Unassembled WGS sequence"/>
</dbReference>
<dbReference type="InterPro" id="IPR027417">
    <property type="entry name" value="P-loop_NTPase"/>
</dbReference>
<dbReference type="Pfam" id="PF07475">
    <property type="entry name" value="Hpr_kinase_C"/>
    <property type="match status" value="1"/>
</dbReference>
<proteinExistence type="predicted"/>
<organism evidence="2 3">
    <name type="scientific">Roseomonas nitratireducens</name>
    <dbReference type="NCBI Taxonomy" id="2820810"/>
    <lineage>
        <taxon>Bacteria</taxon>
        <taxon>Pseudomonadati</taxon>
        <taxon>Pseudomonadota</taxon>
        <taxon>Alphaproteobacteria</taxon>
        <taxon>Acetobacterales</taxon>
        <taxon>Roseomonadaceae</taxon>
        <taxon>Roseomonas</taxon>
    </lineage>
</organism>
<name>A0ABS4AYY5_9PROT</name>
<sequence>MTLHGSSAARNGAAVLLLGPAGSGKSDLLLRLIGAGWDLVADDRVLLDGRAIAAPDALRGMLEVRGLGIFEGLKVADGARLELVADLLPRDGVARLPAPAAWDPAGVPRIGLHAFDASAVDKLGWALDAALGLRAQRAGAFAA</sequence>
<accession>A0ABS4AYY5</accession>
<dbReference type="EMBL" id="JAGIYZ010000018">
    <property type="protein sequence ID" value="MBP0465747.1"/>
    <property type="molecule type" value="Genomic_DNA"/>
</dbReference>
<dbReference type="SUPFAM" id="SSF53795">
    <property type="entry name" value="PEP carboxykinase-like"/>
    <property type="match status" value="1"/>
</dbReference>
<reference evidence="2 3" key="1">
    <citation type="submission" date="2021-03" db="EMBL/GenBank/DDBJ databases">
        <authorList>
            <person name="So Y."/>
        </authorList>
    </citation>
    <scope>NUCLEOTIDE SEQUENCE [LARGE SCALE GENOMIC DNA]</scope>
    <source>
        <strain evidence="2 3">PWR1</strain>
    </source>
</reference>
<evidence type="ECO:0000313" key="2">
    <source>
        <dbReference type="EMBL" id="MBP0465747.1"/>
    </source>
</evidence>
<evidence type="ECO:0000313" key="3">
    <source>
        <dbReference type="Proteomes" id="UP000680815"/>
    </source>
</evidence>
<gene>
    <name evidence="2" type="ORF">J5Y09_17600</name>
</gene>